<keyword evidence="3" id="KW-0808">Transferase</keyword>
<comment type="caution">
    <text evidence="5">The sequence shown here is derived from an EMBL/GenBank/DDBJ whole genome shotgun (WGS) entry which is preliminary data.</text>
</comment>
<evidence type="ECO:0000313" key="5">
    <source>
        <dbReference type="EMBL" id="MBP2399311.1"/>
    </source>
</evidence>
<gene>
    <name evidence="5" type="ORF">JOF39_002392</name>
</gene>
<dbReference type="RefSeq" id="WP_188949997.1">
    <property type="nucleotide sequence ID" value="NZ_BMPH01000019.1"/>
</dbReference>
<keyword evidence="6" id="KW-1185">Reference proteome</keyword>
<name>A0ABS4XS24_GLUPR</name>
<evidence type="ECO:0000256" key="1">
    <source>
        <dbReference type="ARBA" id="ARBA00009481"/>
    </source>
</evidence>
<proteinExistence type="inferred from homology"/>
<evidence type="ECO:0000256" key="2">
    <source>
        <dbReference type="ARBA" id="ARBA00022676"/>
    </source>
</evidence>
<evidence type="ECO:0000259" key="4">
    <source>
        <dbReference type="Pfam" id="PF00534"/>
    </source>
</evidence>
<sequence length="372" mass="40951">MKLMIIEVIRGLGLGGAETLLYNRLRHATETNPAGFENTLVVNTLAEASFYSEKLRALGIPVIEIRPRDPLRGMIHLNRVLEALGRGCTTIYHSPVTTYLEKARRSMSRNHNGPLIEVVHSTRYRKIYLQMGRWLDRNADLAIAVSNDVAMAPTVSHFSHVRTLLAGADVGRMRAWVQQNPNAPQEFRLSKDIPAGHKLIVTVGSLIPLKGQKYAIQALLDPRLYDVTLALIGEGPEAGELMRLVERLGLSERVRFVGRVVDAWRWTAVADALVHPSYFEGLPVTLMEAAALGTPIVATNVGGVQEVFDKGARGKLITIPETALVADGLVDVLDSIPPICHAFSSRAEGESFWSLQRYTNEFYAMIGVKNGG</sequence>
<keyword evidence="2" id="KW-0328">Glycosyltransferase</keyword>
<feature type="domain" description="Glycosyl transferase family 1" evidence="4">
    <location>
        <begin position="188"/>
        <end position="343"/>
    </location>
</feature>
<protein>
    <submittedName>
        <fullName evidence="5">Glycosyltransferase involved in cell wall biosynthesis</fullName>
    </submittedName>
</protein>
<dbReference type="EMBL" id="JAGIOJ010000001">
    <property type="protein sequence ID" value="MBP2399311.1"/>
    <property type="molecule type" value="Genomic_DNA"/>
</dbReference>
<dbReference type="PANTHER" id="PTHR12526:SF640">
    <property type="entry name" value="COLANIC ACID BIOSYNTHESIS GLYCOSYLTRANSFERASE WCAL-RELATED"/>
    <property type="match status" value="1"/>
</dbReference>
<evidence type="ECO:0000313" key="6">
    <source>
        <dbReference type="Proteomes" id="UP001195422"/>
    </source>
</evidence>
<dbReference type="Pfam" id="PF00534">
    <property type="entry name" value="Glycos_transf_1"/>
    <property type="match status" value="1"/>
</dbReference>
<organism evidence="5 6">
    <name type="scientific">Glutamicibacter protophormiae</name>
    <name type="common">Brevibacterium protophormiae</name>
    <dbReference type="NCBI Taxonomy" id="37930"/>
    <lineage>
        <taxon>Bacteria</taxon>
        <taxon>Bacillati</taxon>
        <taxon>Actinomycetota</taxon>
        <taxon>Actinomycetes</taxon>
        <taxon>Micrococcales</taxon>
        <taxon>Micrococcaceae</taxon>
        <taxon>Glutamicibacter</taxon>
    </lineage>
</organism>
<dbReference type="PANTHER" id="PTHR12526">
    <property type="entry name" value="GLYCOSYLTRANSFERASE"/>
    <property type="match status" value="1"/>
</dbReference>
<dbReference type="Proteomes" id="UP001195422">
    <property type="component" value="Unassembled WGS sequence"/>
</dbReference>
<dbReference type="Gene3D" id="3.40.50.2000">
    <property type="entry name" value="Glycogen Phosphorylase B"/>
    <property type="match status" value="2"/>
</dbReference>
<dbReference type="SUPFAM" id="SSF53756">
    <property type="entry name" value="UDP-Glycosyltransferase/glycogen phosphorylase"/>
    <property type="match status" value="1"/>
</dbReference>
<evidence type="ECO:0000256" key="3">
    <source>
        <dbReference type="ARBA" id="ARBA00022679"/>
    </source>
</evidence>
<comment type="similarity">
    <text evidence="1">Belongs to the glycosyltransferase group 1 family. Glycosyltransferase 4 subfamily.</text>
</comment>
<accession>A0ABS4XS24</accession>
<dbReference type="CDD" id="cd03811">
    <property type="entry name" value="GT4_GT28_WabH-like"/>
    <property type="match status" value="1"/>
</dbReference>
<reference evidence="5 6" key="1">
    <citation type="submission" date="2021-03" db="EMBL/GenBank/DDBJ databases">
        <title>Sequencing the genomes of 1000 actinobacteria strains.</title>
        <authorList>
            <person name="Klenk H.-P."/>
        </authorList>
    </citation>
    <scope>NUCLEOTIDE SEQUENCE [LARGE SCALE GENOMIC DNA]</scope>
    <source>
        <strain evidence="5 6">DSM 20168</strain>
    </source>
</reference>
<dbReference type="InterPro" id="IPR001296">
    <property type="entry name" value="Glyco_trans_1"/>
</dbReference>